<dbReference type="GeneID" id="82847192"/>
<proteinExistence type="predicted"/>
<dbReference type="eggNOG" id="COG0438">
    <property type="taxonomic scope" value="Bacteria"/>
</dbReference>
<accession>I7LA60</accession>
<dbReference type="RefSeq" id="WP_008470912.1">
    <property type="nucleotide sequence ID" value="NZ_AYZP01000002.1"/>
</dbReference>
<dbReference type="AlphaFoldDB" id="I7LA60"/>
<dbReference type="STRING" id="1423758.FC41_GL000830"/>
<sequence>MNVKKIYVLCPMGVKTGGPELLHQLVYQINQIFDEKKAIMAYIGNSEQKVPVDEYKKYIGDNWINANQIVDRQENLIIFPETFLSLFNKYKYSSKYIWWLSVDNYLNGSSFKFNVNKIGLLRTLMCYLRGGIKDYASQIKNADKNLCQSYYAEDFLKSEYKISSDKIAYLSDYINDLYVNSNHESQKNDRRNIVLYNPKKGLDFTKKIIKKSTNKNWKWVPLIGLKNEEVKRYLETSKVYVDFGNHPGKDRFPREAAILGCCVLTDKRGAAKYFKDVPIPDKYKYEDKNKNIPKIIQMIEYCIDNYETASTDFKDYRNYIKSEKDGFKQDVIKIFGGEKI</sequence>
<dbReference type="SUPFAM" id="SSF53756">
    <property type="entry name" value="UDP-Glycosyltransferase/glycogen phosphorylase"/>
    <property type="match status" value="1"/>
</dbReference>
<keyword evidence="2" id="KW-1185">Reference proteome</keyword>
<evidence type="ECO:0000313" key="1">
    <source>
        <dbReference type="EMBL" id="CCI81964.1"/>
    </source>
</evidence>
<comment type="caution">
    <text evidence="1">The sequence shown here is derived from an EMBL/GenBank/DDBJ whole genome shotgun (WGS) entry which is preliminary data.</text>
</comment>
<dbReference type="OrthoDB" id="6400528at2"/>
<dbReference type="EMBL" id="CAKE01000011">
    <property type="protein sequence ID" value="CCI81964.1"/>
    <property type="molecule type" value="Genomic_DNA"/>
</dbReference>
<protein>
    <recommendedName>
        <fullName evidence="3">Glycosyltransferase family 1 protein</fullName>
    </recommendedName>
</protein>
<gene>
    <name evidence="1" type="ORF">BN55_01255</name>
</gene>
<dbReference type="Proteomes" id="UP000009320">
    <property type="component" value="Unassembled WGS sequence"/>
</dbReference>
<evidence type="ECO:0000313" key="2">
    <source>
        <dbReference type="Proteomes" id="UP000009320"/>
    </source>
</evidence>
<evidence type="ECO:0008006" key="3">
    <source>
        <dbReference type="Google" id="ProtNLM"/>
    </source>
</evidence>
<organism evidence="1 2">
    <name type="scientific">Lactobacillus hominis DSM 23910 = CRBIP 24.179</name>
    <dbReference type="NCBI Taxonomy" id="1423758"/>
    <lineage>
        <taxon>Bacteria</taxon>
        <taxon>Bacillati</taxon>
        <taxon>Bacillota</taxon>
        <taxon>Bacilli</taxon>
        <taxon>Lactobacillales</taxon>
        <taxon>Lactobacillaceae</taxon>
        <taxon>Lactobacillus</taxon>
    </lineage>
</organism>
<reference evidence="1 2" key="1">
    <citation type="submission" date="2012-06" db="EMBL/GenBank/DDBJ databases">
        <title>Draft Genome Sequence of Lactobacillus hominis Strain CRBIP 24.179T, isolated from human intestine.</title>
        <authorList>
            <person name="Cousin S."/>
            <person name="Ma L."/>
            <person name="Bizet C."/>
            <person name="Loux V."/>
            <person name="Bouchier C."/>
            <person name="Clermont D."/>
            <person name="Creno S."/>
        </authorList>
    </citation>
    <scope>NUCLEOTIDE SEQUENCE [LARGE SCALE GENOMIC DNA]</scope>
    <source>
        <strain evidence="2">CRBIP 24.179T</strain>
    </source>
</reference>
<name>I7LA60_9LACO</name>